<proteinExistence type="predicted"/>
<keyword evidence="3" id="KW-0418">Kinase</keyword>
<feature type="domain" description="Protein kinase" evidence="2">
    <location>
        <begin position="226"/>
        <end position="574"/>
    </location>
</feature>
<dbReference type="Pfam" id="PF00069">
    <property type="entry name" value="Pkinase"/>
    <property type="match status" value="1"/>
</dbReference>
<evidence type="ECO:0000259" key="2">
    <source>
        <dbReference type="PROSITE" id="PS50011"/>
    </source>
</evidence>
<dbReference type="AlphaFoldDB" id="A0AA40B0W2"/>
<dbReference type="PANTHER" id="PTHR24359">
    <property type="entry name" value="SERINE/THREONINE-PROTEIN KINASE SBK1"/>
    <property type="match status" value="1"/>
</dbReference>
<dbReference type="Gene3D" id="1.10.510.10">
    <property type="entry name" value="Transferase(Phosphotransferase) domain 1"/>
    <property type="match status" value="1"/>
</dbReference>
<dbReference type="InterPro" id="IPR008271">
    <property type="entry name" value="Ser/Thr_kinase_AS"/>
</dbReference>
<feature type="compositionally biased region" description="Basic and acidic residues" evidence="1">
    <location>
        <begin position="12"/>
        <end position="24"/>
    </location>
</feature>
<dbReference type="GO" id="GO:0005524">
    <property type="term" value="F:ATP binding"/>
    <property type="evidence" value="ECO:0007669"/>
    <property type="project" value="InterPro"/>
</dbReference>
<evidence type="ECO:0000256" key="1">
    <source>
        <dbReference type="SAM" id="MobiDB-lite"/>
    </source>
</evidence>
<sequence length="596" mass="68322">MGVLDNPSKVDTVQDRGEQQYRLDHPNLTEREAIAAGSGGSKQVIVEVGQKLDKAHQTSSLFSTENSFIPRARFDEIITPEAVLEIIPHLRGFEKESPARHNELAQDIYYGNGSQGPCRRLLGVLLGIDRAEDLKQHMDDQVSDDCLPMLMKPGTDECILHCRLHGSSHSFINQYPRPETRKHFLQWSRRLTPTYVTYKRDHGHMHYVLEQGDPFPMTMPDASPVVNANAAVCQGGFAEVIPARIDVSGGNFEHHTFLNLDQLFALKRLRHEFGDDHEKHRKVFELEVQSLLYADGRAGRHGGKEVHLIPLLATFEVCDPQTDMRTYYLLFDWAEGNLKDFWNSETSKSIIRNMAKLPWLAEQLYELARALNIMHNDRQHKMPSDKTDSNLYCRHGDIKPSNFLVFPNPDKKKPLEKLFVIGDFGLGRLHSKMSRSKQDPKDIATTATYRPPEFDLVGGKVSPRTDLFSMGCVFLELITWFFYGYEGVEEFSTERLEPSTTYDGFTEDTFFTLSSDRRTAELKDKVKNWIETRLRGHALCSEYLYSMLDIIENGMLHPDSEKRLTSEKLKNKLLSLCKSGKQSRSFYETHWTKTSQ</sequence>
<keyword evidence="4" id="KW-1185">Reference proteome</keyword>
<keyword evidence="3" id="KW-0808">Transferase</keyword>
<evidence type="ECO:0000313" key="3">
    <source>
        <dbReference type="EMBL" id="KAK0725505.1"/>
    </source>
</evidence>
<dbReference type="PANTHER" id="PTHR24359:SF37">
    <property type="entry name" value="PROTEIN KINASE DOMAIN-CONTAINING PROTEIN"/>
    <property type="match status" value="1"/>
</dbReference>
<gene>
    <name evidence="3" type="ORF">B0H67DRAFT_133807</name>
</gene>
<accession>A0AA40B0W2</accession>
<name>A0AA40B0W2_9PEZI</name>
<dbReference type="GO" id="GO:0004674">
    <property type="term" value="F:protein serine/threonine kinase activity"/>
    <property type="evidence" value="ECO:0007669"/>
    <property type="project" value="TreeGrafter"/>
</dbReference>
<protein>
    <submittedName>
        <fullName evidence="3">Kinase-like domain-containing protein</fullName>
    </submittedName>
</protein>
<dbReference type="SUPFAM" id="SSF56112">
    <property type="entry name" value="Protein kinase-like (PK-like)"/>
    <property type="match status" value="1"/>
</dbReference>
<evidence type="ECO:0000313" key="4">
    <source>
        <dbReference type="Proteomes" id="UP001172102"/>
    </source>
</evidence>
<dbReference type="InterPro" id="IPR000719">
    <property type="entry name" value="Prot_kinase_dom"/>
</dbReference>
<feature type="region of interest" description="Disordered" evidence="1">
    <location>
        <begin position="1"/>
        <end position="24"/>
    </location>
</feature>
<dbReference type="SMART" id="SM00220">
    <property type="entry name" value="S_TKc"/>
    <property type="match status" value="1"/>
</dbReference>
<dbReference type="Proteomes" id="UP001172102">
    <property type="component" value="Unassembled WGS sequence"/>
</dbReference>
<comment type="caution">
    <text evidence="3">The sequence shown here is derived from an EMBL/GenBank/DDBJ whole genome shotgun (WGS) entry which is preliminary data.</text>
</comment>
<dbReference type="EMBL" id="JAUKUA010000002">
    <property type="protein sequence ID" value="KAK0725505.1"/>
    <property type="molecule type" value="Genomic_DNA"/>
</dbReference>
<dbReference type="PROSITE" id="PS00108">
    <property type="entry name" value="PROTEIN_KINASE_ST"/>
    <property type="match status" value="1"/>
</dbReference>
<organism evidence="3 4">
    <name type="scientific">Lasiosphaeris hirsuta</name>
    <dbReference type="NCBI Taxonomy" id="260670"/>
    <lineage>
        <taxon>Eukaryota</taxon>
        <taxon>Fungi</taxon>
        <taxon>Dikarya</taxon>
        <taxon>Ascomycota</taxon>
        <taxon>Pezizomycotina</taxon>
        <taxon>Sordariomycetes</taxon>
        <taxon>Sordariomycetidae</taxon>
        <taxon>Sordariales</taxon>
        <taxon>Lasiosphaeriaceae</taxon>
        <taxon>Lasiosphaeris</taxon>
    </lineage>
</organism>
<reference evidence="3" key="1">
    <citation type="submission" date="2023-06" db="EMBL/GenBank/DDBJ databases">
        <title>Genome-scale phylogeny and comparative genomics of the fungal order Sordariales.</title>
        <authorList>
            <consortium name="Lawrence Berkeley National Laboratory"/>
            <person name="Hensen N."/>
            <person name="Bonometti L."/>
            <person name="Westerberg I."/>
            <person name="Brannstrom I.O."/>
            <person name="Guillou S."/>
            <person name="Cros-Aarteil S."/>
            <person name="Calhoun S."/>
            <person name="Haridas S."/>
            <person name="Kuo A."/>
            <person name="Mondo S."/>
            <person name="Pangilinan J."/>
            <person name="Riley R."/>
            <person name="Labutti K."/>
            <person name="Andreopoulos B."/>
            <person name="Lipzen A."/>
            <person name="Chen C."/>
            <person name="Yanf M."/>
            <person name="Daum C."/>
            <person name="Ng V."/>
            <person name="Clum A."/>
            <person name="Steindorff A."/>
            <person name="Ohm R."/>
            <person name="Martin F."/>
            <person name="Silar P."/>
            <person name="Natvig D."/>
            <person name="Lalanne C."/>
            <person name="Gautier V."/>
            <person name="Ament-Velasquez S.L."/>
            <person name="Kruys A."/>
            <person name="Hutchinson M.I."/>
            <person name="Powell A.J."/>
            <person name="Barry K."/>
            <person name="Miller A.N."/>
            <person name="Grigoriev I.V."/>
            <person name="Debuchy R."/>
            <person name="Gladieux P."/>
            <person name="Thoren M.H."/>
            <person name="Johannesson H."/>
        </authorList>
    </citation>
    <scope>NUCLEOTIDE SEQUENCE</scope>
    <source>
        <strain evidence="3">SMH4607-1</strain>
    </source>
</reference>
<dbReference type="InterPro" id="IPR011009">
    <property type="entry name" value="Kinase-like_dom_sf"/>
</dbReference>
<dbReference type="PROSITE" id="PS50011">
    <property type="entry name" value="PROTEIN_KINASE_DOM"/>
    <property type="match status" value="1"/>
</dbReference>